<comment type="caution">
    <text evidence="1">The sequence shown here is derived from an EMBL/GenBank/DDBJ whole genome shotgun (WGS) entry which is preliminary data.</text>
</comment>
<dbReference type="RefSeq" id="WP_052320380.1">
    <property type="nucleotide sequence ID" value="NZ_JAMDMH010000016.1"/>
</dbReference>
<sequence length="344" mass="39913">MSVFSTAWINGKIEDIDKLIQENDDREFIFILDTNFAIMARYYITDRKGFNRHYEKQKGDFEEVIKTVKNNAKRIIYALACEEASRSKTTGNLDSEKYKVMVDCIGELFNMDFRSDLLSTNELLTEDIRFSKTPLLLKNGLFKKQAVITYTTILKAYLLKHFDDRDKKTKIKEMFHFMADEINAISPISTSFVIHYLGEEPNILKKTSPSIGIEEILNKIYAASIDMLLPTQVSQLAEISNYREVPIFVTFDKGIKLLFDSLLVMGENQLANGKRVPEYSTKIFYSSGWKDADIHELCQYALKVQKSKRKIVNNQENELIRINHLANKLEKILIEKLKYKSHLD</sequence>
<name>A0ABT4F1T3_9BACI</name>
<dbReference type="EMBL" id="JAMDMH010000016">
    <property type="protein sequence ID" value="MCY9576006.1"/>
    <property type="molecule type" value="Genomic_DNA"/>
</dbReference>
<evidence type="ECO:0000313" key="1">
    <source>
        <dbReference type="EMBL" id="MCY9576006.1"/>
    </source>
</evidence>
<accession>A0ABT4F1T3</accession>
<dbReference type="Proteomes" id="UP001527057">
    <property type="component" value="Unassembled WGS sequence"/>
</dbReference>
<gene>
    <name evidence="1" type="ORF">M5W27_09150</name>
</gene>
<proteinExistence type="predicted"/>
<protein>
    <recommendedName>
        <fullName evidence="3">PIN domain-containing protein</fullName>
    </recommendedName>
</protein>
<organism evidence="1 2">
    <name type="scientific">Bacillus xiamenensis</name>
    <dbReference type="NCBI Taxonomy" id="1178537"/>
    <lineage>
        <taxon>Bacteria</taxon>
        <taxon>Bacillati</taxon>
        <taxon>Bacillota</taxon>
        <taxon>Bacilli</taxon>
        <taxon>Bacillales</taxon>
        <taxon>Bacillaceae</taxon>
        <taxon>Bacillus</taxon>
    </lineage>
</organism>
<reference evidence="1 2" key="1">
    <citation type="submission" date="2022-05" db="EMBL/GenBank/DDBJ databases">
        <title>Genome Sequencing of Bee-Associated Microbes.</title>
        <authorList>
            <person name="Dunlap C."/>
        </authorList>
    </citation>
    <scope>NUCLEOTIDE SEQUENCE [LARGE SCALE GENOMIC DNA]</scope>
    <source>
        <strain evidence="1 2">CBP-1093</strain>
    </source>
</reference>
<evidence type="ECO:0000313" key="2">
    <source>
        <dbReference type="Proteomes" id="UP001527057"/>
    </source>
</evidence>
<keyword evidence="2" id="KW-1185">Reference proteome</keyword>
<evidence type="ECO:0008006" key="3">
    <source>
        <dbReference type="Google" id="ProtNLM"/>
    </source>
</evidence>